<accession>A0A0L6Z9X1</accession>
<dbReference type="CDD" id="cd04596">
    <property type="entry name" value="CBS_pair_DRTGG_assoc"/>
    <property type="match status" value="1"/>
</dbReference>
<dbReference type="SUPFAM" id="SSF54631">
    <property type="entry name" value="CBS-domain pair"/>
    <property type="match status" value="1"/>
</dbReference>
<dbReference type="RefSeq" id="WP_052221244.1">
    <property type="nucleotide sequence ID" value="NZ_LHUR01000022.1"/>
</dbReference>
<dbReference type="InterPro" id="IPR006683">
    <property type="entry name" value="Thioestr_dom"/>
</dbReference>
<dbReference type="InterPro" id="IPR010766">
    <property type="entry name" value="DRTGG"/>
</dbReference>
<dbReference type="InterPro" id="IPR029069">
    <property type="entry name" value="HotDog_dom_sf"/>
</dbReference>
<dbReference type="InterPro" id="IPR028979">
    <property type="entry name" value="Ser_kin/Pase_Hpr-like_N_sf"/>
</dbReference>
<dbReference type="GO" id="GO:0004427">
    <property type="term" value="F:inorganic diphosphate phosphatase activity"/>
    <property type="evidence" value="ECO:0007669"/>
    <property type="project" value="UniProtKB-EC"/>
</dbReference>
<dbReference type="Gene3D" id="3.10.129.10">
    <property type="entry name" value="Hotdog Thioesterase"/>
    <property type="match status" value="1"/>
</dbReference>
<evidence type="ECO:0000313" key="4">
    <source>
        <dbReference type="EMBL" id="KOA19598.1"/>
    </source>
</evidence>
<dbReference type="Pfam" id="PF07085">
    <property type="entry name" value="DRTGG"/>
    <property type="match status" value="1"/>
</dbReference>
<evidence type="ECO:0000313" key="5">
    <source>
        <dbReference type="Proteomes" id="UP000037043"/>
    </source>
</evidence>
<reference evidence="5" key="1">
    <citation type="submission" date="2015-08" db="EMBL/GenBank/DDBJ databases">
        <title>Genome sequence of the strict anaerobe Clostridium homopropionicum LuHBu1 (DSM 5847T).</title>
        <authorList>
            <person name="Poehlein A."/>
            <person name="Beck M."/>
            <person name="Schiel-Bengelsdorf B."/>
            <person name="Bengelsdorf F.R."/>
            <person name="Daniel R."/>
            <person name="Duerre P."/>
        </authorList>
    </citation>
    <scope>NUCLEOTIDE SEQUENCE [LARGE SCALE GENOMIC DNA]</scope>
    <source>
        <strain evidence="5">DSM 5847</strain>
    </source>
</reference>
<keyword evidence="1 2" id="KW-0129">CBS domain</keyword>
<dbReference type="SUPFAM" id="SSF75138">
    <property type="entry name" value="HprK N-terminal domain-like"/>
    <property type="match status" value="1"/>
</dbReference>
<dbReference type="EMBL" id="LHUR01000022">
    <property type="protein sequence ID" value="KOA19598.1"/>
    <property type="molecule type" value="Genomic_DNA"/>
</dbReference>
<dbReference type="SUPFAM" id="SSF54637">
    <property type="entry name" value="Thioesterase/thiol ester dehydrase-isomerase"/>
    <property type="match status" value="1"/>
</dbReference>
<keyword evidence="4" id="KW-0378">Hydrolase</keyword>
<comment type="caution">
    <text evidence="4">The sequence shown here is derived from an EMBL/GenBank/DDBJ whole genome shotgun (WGS) entry which is preliminary data.</text>
</comment>
<dbReference type="EC" id="3.6.1.1" evidence="4"/>
<keyword evidence="5" id="KW-1185">Reference proteome</keyword>
<dbReference type="Pfam" id="PF00571">
    <property type="entry name" value="CBS"/>
    <property type="match status" value="2"/>
</dbReference>
<dbReference type="Gene3D" id="3.10.580.10">
    <property type="entry name" value="CBS-domain"/>
    <property type="match status" value="1"/>
</dbReference>
<feature type="domain" description="CBS" evidence="3">
    <location>
        <begin position="194"/>
        <end position="250"/>
    </location>
</feature>
<proteinExistence type="predicted"/>
<evidence type="ECO:0000259" key="3">
    <source>
        <dbReference type="PROSITE" id="PS51371"/>
    </source>
</evidence>
<protein>
    <submittedName>
        <fullName evidence="4">Cobalt-dependent inorganic pyrophosphatase</fullName>
        <ecNumber evidence="4">3.6.1.1</ecNumber>
    </submittedName>
</protein>
<evidence type="ECO:0000256" key="2">
    <source>
        <dbReference type="PROSITE-ProRule" id="PRU00703"/>
    </source>
</evidence>
<dbReference type="Proteomes" id="UP000037043">
    <property type="component" value="Unassembled WGS sequence"/>
</dbReference>
<dbReference type="PATRIC" id="fig|1121318.3.peg.1702"/>
<evidence type="ECO:0000256" key="1">
    <source>
        <dbReference type="ARBA" id="ARBA00023122"/>
    </source>
</evidence>
<dbReference type="InterPro" id="IPR051257">
    <property type="entry name" value="Diverse_CBS-Domain"/>
</dbReference>
<dbReference type="Gene3D" id="1.10.10.10">
    <property type="entry name" value="Winged helix-like DNA-binding domain superfamily/Winged helix DNA-binding domain"/>
    <property type="match status" value="1"/>
</dbReference>
<gene>
    <name evidence="4" type="ORF">CLHOM_16870</name>
</gene>
<dbReference type="InterPro" id="IPR000644">
    <property type="entry name" value="CBS_dom"/>
</dbReference>
<dbReference type="InterPro" id="IPR046342">
    <property type="entry name" value="CBS_dom_sf"/>
</dbReference>
<dbReference type="AlphaFoldDB" id="A0A0L6Z9X1"/>
<dbReference type="STRING" id="36844.SAMN04488501_102306"/>
<dbReference type="PANTHER" id="PTHR43080">
    <property type="entry name" value="CBS DOMAIN-CONTAINING PROTEIN CBSX3, MITOCHONDRIAL"/>
    <property type="match status" value="1"/>
</dbReference>
<dbReference type="InterPro" id="IPR036388">
    <property type="entry name" value="WH-like_DNA-bd_sf"/>
</dbReference>
<sequence length="432" mass="48030">MSKHQDIIKYISSLQVGTKISVRGIASDLGVSEGTAYRAIKDAEVLNIVSTIPRVGTVRIEKVAKKSIESLSYAEVVNIVEGTLLAGKAGIHKRLNKFIIGAMQEKEAQKYMSPGCLTIVGNREDIQELSLENQCAVLITGGLSCGDKIKKLADAKKLPIISSTYDTFTVATMISKAISESLIKKDIILVEDIMNQNPEYLRAVDNVLDLRKKIEKTGHERYPVLDEEDNVVGIVTIKDIPQDNKENVTINKIMSKEPITVTKKTTVAYAAHVMGWEGIEICPVVDGKKLIGIVGREEVIKALQYITRQPQVGETVEDLILKNFQYEVHENIMKFSGKIIPEMLDQLGTASWSSMNMLLSTAGILGLRYRNNINISVDSIITYFMKPVQMDSIIEIHAEIIDIGRSFCKVEVNMYKKKDLIAKTMLSAKILR</sequence>
<dbReference type="Gene3D" id="3.40.1390.20">
    <property type="entry name" value="HprK N-terminal domain-like"/>
    <property type="match status" value="1"/>
</dbReference>
<organism evidence="4 5">
    <name type="scientific">Clostridium homopropionicum DSM 5847</name>
    <dbReference type="NCBI Taxonomy" id="1121318"/>
    <lineage>
        <taxon>Bacteria</taxon>
        <taxon>Bacillati</taxon>
        <taxon>Bacillota</taxon>
        <taxon>Clostridia</taxon>
        <taxon>Eubacteriales</taxon>
        <taxon>Clostridiaceae</taxon>
        <taxon>Clostridium</taxon>
    </lineage>
</organism>
<dbReference type="Pfam" id="PF03061">
    <property type="entry name" value="4HBT"/>
    <property type="match status" value="1"/>
</dbReference>
<dbReference type="SMART" id="SM00116">
    <property type="entry name" value="CBS"/>
    <property type="match status" value="2"/>
</dbReference>
<name>A0A0L6Z9X1_9CLOT</name>
<dbReference type="PROSITE" id="PS51371">
    <property type="entry name" value="CBS"/>
    <property type="match status" value="2"/>
</dbReference>
<feature type="domain" description="CBS" evidence="3">
    <location>
        <begin position="254"/>
        <end position="311"/>
    </location>
</feature>
<dbReference type="PANTHER" id="PTHR43080:SF2">
    <property type="entry name" value="CBS DOMAIN-CONTAINING PROTEIN"/>
    <property type="match status" value="1"/>
</dbReference>